<comment type="caution">
    <text evidence="1">The sequence shown here is derived from an EMBL/GenBank/DDBJ whole genome shotgun (WGS) entry which is preliminary data.</text>
</comment>
<dbReference type="EMBL" id="NULI01000172">
    <property type="protein sequence ID" value="PGS68857.1"/>
    <property type="molecule type" value="Genomic_DNA"/>
</dbReference>
<reference evidence="1 2" key="1">
    <citation type="submission" date="2017-09" db="EMBL/GenBank/DDBJ databases">
        <title>Large-scale bioinformatics analysis of Bacillus genomes uncovers conserved roles of natural products in bacterial physiology.</title>
        <authorList>
            <consortium name="Agbiome Team Llc"/>
            <person name="Bleich R.M."/>
            <person name="Grubbs K.J."/>
            <person name="Santa Maria K.C."/>
            <person name="Allen S.E."/>
            <person name="Farag S."/>
            <person name="Shank E.A."/>
            <person name="Bowers A."/>
        </authorList>
    </citation>
    <scope>NUCLEOTIDE SEQUENCE [LARGE SCALE GENOMIC DNA]</scope>
    <source>
        <strain evidence="1 2">AFS041711</strain>
    </source>
</reference>
<evidence type="ECO:0000313" key="2">
    <source>
        <dbReference type="Proteomes" id="UP000224203"/>
    </source>
</evidence>
<dbReference type="InterPro" id="IPR036390">
    <property type="entry name" value="WH_DNA-bd_sf"/>
</dbReference>
<dbReference type="InterPro" id="IPR036388">
    <property type="entry name" value="WH-like_DNA-bd_sf"/>
</dbReference>
<organism evidence="1 2">
    <name type="scientific">Bacillus cereus</name>
    <dbReference type="NCBI Taxonomy" id="1396"/>
    <lineage>
        <taxon>Bacteria</taxon>
        <taxon>Bacillati</taxon>
        <taxon>Bacillota</taxon>
        <taxon>Bacilli</taxon>
        <taxon>Bacillales</taxon>
        <taxon>Bacillaceae</taxon>
        <taxon>Bacillus</taxon>
        <taxon>Bacillus cereus group</taxon>
    </lineage>
</organism>
<name>A0A9X7GTM8_BACCE</name>
<dbReference type="AlphaFoldDB" id="A0A9X7GTM8"/>
<feature type="non-terminal residue" evidence="1">
    <location>
        <position position="273"/>
    </location>
</feature>
<sequence length="273" mass="31260">MKKKCITVIAQEESYYNLSTFTDVEELNKAVRTYKDVIRASVKRADVQARLLALLETLKRHSCKYAGVSFLCKNSIADMMEVSYKTVQRLMKKLVDLGIILQVAMKRQSDMLQTANAIIIQPIVEEVSNKIDTTSPIKCPTNKTTTKTLKQNIKNINIRKEHDILSSENEHDFIDYRVPQSMRMKLTTAFESNVINESFYNAINIAKKAAKKCSLLTDKNIFNNILANASAALYAKTQKFEHNGTLMKNPIGYFTRTFKSMVYNYVDSFRDIH</sequence>
<evidence type="ECO:0000313" key="1">
    <source>
        <dbReference type="EMBL" id="PGS68857.1"/>
    </source>
</evidence>
<dbReference type="SUPFAM" id="SSF46785">
    <property type="entry name" value="Winged helix' DNA-binding domain"/>
    <property type="match status" value="1"/>
</dbReference>
<dbReference type="Gene3D" id="1.10.10.10">
    <property type="entry name" value="Winged helix-like DNA-binding domain superfamily/Winged helix DNA-binding domain"/>
    <property type="match status" value="1"/>
</dbReference>
<proteinExistence type="predicted"/>
<dbReference type="Proteomes" id="UP000224203">
    <property type="component" value="Unassembled WGS sequence"/>
</dbReference>
<dbReference type="RefSeq" id="WP_098783517.1">
    <property type="nucleotide sequence ID" value="NZ_NULI01000172.1"/>
</dbReference>
<protein>
    <submittedName>
        <fullName evidence="1">Cytosolic protein</fullName>
    </submittedName>
</protein>
<gene>
    <name evidence="1" type="ORF">COC69_26295</name>
</gene>
<accession>A0A9X7GTM8</accession>